<dbReference type="AlphaFoldDB" id="C7MCQ7"/>
<evidence type="ECO:0000313" key="2">
    <source>
        <dbReference type="EMBL" id="ACU85364.1"/>
    </source>
</evidence>
<evidence type="ECO:0000313" key="3">
    <source>
        <dbReference type="Proteomes" id="UP000001919"/>
    </source>
</evidence>
<keyword evidence="1" id="KW-1133">Transmembrane helix</keyword>
<name>C7MCQ7_BRAFD</name>
<evidence type="ECO:0000256" key="1">
    <source>
        <dbReference type="SAM" id="Phobius"/>
    </source>
</evidence>
<organism evidence="2 3">
    <name type="scientific">Brachybacterium faecium (strain ATCC 43885 / DSM 4810 / JCM 11609 / LMG 19847 / NBRC 14762 / NCIMB 9860 / 6-10)</name>
    <dbReference type="NCBI Taxonomy" id="446465"/>
    <lineage>
        <taxon>Bacteria</taxon>
        <taxon>Bacillati</taxon>
        <taxon>Actinomycetota</taxon>
        <taxon>Actinomycetes</taxon>
        <taxon>Micrococcales</taxon>
        <taxon>Dermabacteraceae</taxon>
        <taxon>Brachybacterium</taxon>
    </lineage>
</organism>
<dbReference type="Proteomes" id="UP000001919">
    <property type="component" value="Chromosome"/>
</dbReference>
<dbReference type="STRING" id="446465.Bfae_15350"/>
<reference evidence="2 3" key="1">
    <citation type="journal article" date="2009" name="Stand. Genomic Sci.">
        <title>Complete genome sequence of Brachybacterium faecium type strain (Schefferle 6-10).</title>
        <authorList>
            <person name="Lapidus A."/>
            <person name="Pukall R."/>
            <person name="Labuttii K."/>
            <person name="Copeland A."/>
            <person name="Del Rio T.G."/>
            <person name="Nolan M."/>
            <person name="Chen F."/>
            <person name="Lucas S."/>
            <person name="Tice H."/>
            <person name="Cheng J.F."/>
            <person name="Bruce D."/>
            <person name="Goodwin L."/>
            <person name="Pitluck S."/>
            <person name="Rohde M."/>
            <person name="Goker M."/>
            <person name="Pati A."/>
            <person name="Ivanova N."/>
            <person name="Mavrommatis K."/>
            <person name="Chen A."/>
            <person name="Palaniappan K."/>
            <person name="D'haeseleer P."/>
            <person name="Chain P."/>
            <person name="Bristow J."/>
            <person name="Eisen J.A."/>
            <person name="Markowitz V."/>
            <person name="Hugenholtz P."/>
            <person name="Kyrpides N.C."/>
            <person name="Klenk H.P."/>
        </authorList>
    </citation>
    <scope>NUCLEOTIDE SEQUENCE [LARGE SCALE GENOMIC DNA]</scope>
    <source>
        <strain evidence="3">ATCC 43885 / DSM 4810 / JCM 11609 / LMG 19847 / NBRC 14762 / NCIMB 9860 / 6-10</strain>
    </source>
</reference>
<sequence>MNHAPLSSAADRASLQNSAIALIVLGFLCGGTLPGIFGIIALVQLDSDPHSARKMTKVGWILFWVVLALIVLFVVIYIVFFVVIFGIATLPLLTS</sequence>
<gene>
    <name evidence="2" type="ordered locus">Bfae_15350</name>
</gene>
<dbReference type="EMBL" id="CP001643">
    <property type="protein sequence ID" value="ACU85364.1"/>
    <property type="molecule type" value="Genomic_DNA"/>
</dbReference>
<feature type="transmembrane region" description="Helical" evidence="1">
    <location>
        <begin position="62"/>
        <end position="88"/>
    </location>
</feature>
<dbReference type="PATRIC" id="fig|446465.5.peg.1528"/>
<feature type="transmembrane region" description="Helical" evidence="1">
    <location>
        <begin position="20"/>
        <end position="42"/>
    </location>
</feature>
<accession>C7MCQ7</accession>
<keyword evidence="1" id="KW-0812">Transmembrane</keyword>
<proteinExistence type="predicted"/>
<protein>
    <recommendedName>
        <fullName evidence="4">DUF4190 domain-containing protein</fullName>
    </recommendedName>
</protein>
<evidence type="ECO:0008006" key="4">
    <source>
        <dbReference type="Google" id="ProtNLM"/>
    </source>
</evidence>
<keyword evidence="3" id="KW-1185">Reference proteome</keyword>
<dbReference type="OrthoDB" id="4793971at2"/>
<dbReference type="HOGENOM" id="CLU_2367286_0_0_11"/>
<dbReference type="eggNOG" id="ENOG5031E4K">
    <property type="taxonomic scope" value="Bacteria"/>
</dbReference>
<keyword evidence="1" id="KW-0472">Membrane</keyword>
<dbReference type="KEGG" id="bfa:Bfae_15350"/>